<sequence>MDHYQPISCDFYDELEARATLRRSCPIEFRDASGQVQTTEAVIKDLYIRSKVEYMLLSTGLDIRLDHLISVDGKPLPKAC</sequence>
<dbReference type="EMBL" id="JPOS01000004">
    <property type="protein sequence ID" value="KGE89578.1"/>
    <property type="molecule type" value="Genomic_DNA"/>
</dbReference>
<dbReference type="AlphaFoldDB" id="A0A098SD45"/>
<dbReference type="RefSeq" id="WP_044216187.1">
    <property type="nucleotide sequence ID" value="NZ_JBKAGJ010000005.1"/>
</dbReference>
<comment type="caution">
    <text evidence="1">The sequence shown here is derived from an EMBL/GenBank/DDBJ whole genome shotgun (WGS) entry which is preliminary data.</text>
</comment>
<evidence type="ECO:0000313" key="2">
    <source>
        <dbReference type="Proteomes" id="UP000029736"/>
    </source>
</evidence>
<organism evidence="1 2">
    <name type="scientific">Phaeodactylibacter xiamenensis</name>
    <dbReference type="NCBI Taxonomy" id="1524460"/>
    <lineage>
        <taxon>Bacteria</taxon>
        <taxon>Pseudomonadati</taxon>
        <taxon>Bacteroidota</taxon>
        <taxon>Saprospiria</taxon>
        <taxon>Saprospirales</taxon>
        <taxon>Haliscomenobacteraceae</taxon>
        <taxon>Phaeodactylibacter</taxon>
    </lineage>
</organism>
<dbReference type="Proteomes" id="UP000029736">
    <property type="component" value="Unassembled WGS sequence"/>
</dbReference>
<gene>
    <name evidence="1" type="ORF">IX84_02050</name>
</gene>
<keyword evidence="2" id="KW-1185">Reference proteome</keyword>
<evidence type="ECO:0000313" key="1">
    <source>
        <dbReference type="EMBL" id="KGE89578.1"/>
    </source>
</evidence>
<dbReference type="InterPro" id="IPR023534">
    <property type="entry name" value="Rof/RNase_P-like"/>
</dbReference>
<protein>
    <recommendedName>
        <fullName evidence="3">Rho-binding antiterminator</fullName>
    </recommendedName>
</protein>
<reference evidence="1 2" key="1">
    <citation type="journal article" date="2014" name="Int. J. Syst. Evol. Microbiol.">
        <title>Phaeodactylibacter xiamenensis gen. nov., sp. nov., a member of the family Saprospiraceae isolated from the marine alga Phaeodactylum tricornutum.</title>
        <authorList>
            <person name="Chen Z.Jr."/>
            <person name="Lei X."/>
            <person name="Lai Q."/>
            <person name="Li Y."/>
            <person name="Zhang B."/>
            <person name="Zhang J."/>
            <person name="Zhang H."/>
            <person name="Yang L."/>
            <person name="Zheng W."/>
            <person name="Tian Y."/>
            <person name="Yu Z."/>
            <person name="Xu H.Jr."/>
            <person name="Zheng T."/>
        </authorList>
    </citation>
    <scope>NUCLEOTIDE SEQUENCE [LARGE SCALE GENOMIC DNA]</scope>
    <source>
        <strain evidence="1 2">KD52</strain>
    </source>
</reference>
<name>A0A098SD45_9BACT</name>
<dbReference type="STRING" id="1524460.IX84_02050"/>
<dbReference type="OrthoDB" id="5344363at2"/>
<dbReference type="InterPro" id="IPR038626">
    <property type="entry name" value="Rof-like_sf"/>
</dbReference>
<dbReference type="SUPFAM" id="SSF101744">
    <property type="entry name" value="Rof/RNase P subunit-like"/>
    <property type="match status" value="1"/>
</dbReference>
<accession>A0A098SD45</accession>
<evidence type="ECO:0008006" key="3">
    <source>
        <dbReference type="Google" id="ProtNLM"/>
    </source>
</evidence>
<proteinExistence type="predicted"/>
<dbReference type="Gene3D" id="2.30.30.400">
    <property type="entry name" value="Rof-like"/>
    <property type="match status" value="1"/>
</dbReference>